<evidence type="ECO:0000313" key="3">
    <source>
        <dbReference type="EMBL" id="PIC54620.1"/>
    </source>
</evidence>
<name>A0A2G5VSF3_9PELO</name>
<feature type="domain" description="NTF2-like" evidence="2">
    <location>
        <begin position="778"/>
        <end position="883"/>
    </location>
</feature>
<feature type="domain" description="NTF2-like" evidence="2">
    <location>
        <begin position="281"/>
        <end position="388"/>
    </location>
</feature>
<reference evidence="4" key="1">
    <citation type="submission" date="2017-10" db="EMBL/GenBank/DDBJ databases">
        <title>Rapid genome shrinkage in a self-fertile nematode reveals novel sperm competition proteins.</title>
        <authorList>
            <person name="Yin D."/>
            <person name="Schwarz E.M."/>
            <person name="Thomas C.G."/>
            <person name="Felde R.L."/>
            <person name="Korf I.F."/>
            <person name="Cutter A.D."/>
            <person name="Schartner C.M."/>
            <person name="Ralston E.J."/>
            <person name="Meyer B.J."/>
            <person name="Haag E.S."/>
        </authorList>
    </citation>
    <scope>NUCLEOTIDE SEQUENCE [LARGE SCALE GENOMIC DNA]</scope>
    <source>
        <strain evidence="4">JU1422</strain>
    </source>
</reference>
<keyword evidence="1" id="KW-0732">Signal</keyword>
<feature type="domain" description="NTF2-like" evidence="2">
    <location>
        <begin position="653"/>
        <end position="759"/>
    </location>
</feature>
<gene>
    <name evidence="3" type="primary">Cnig_chr_I.g38</name>
    <name evidence="3" type="ORF">B9Z55_000038</name>
</gene>
<dbReference type="EMBL" id="PDUG01000001">
    <property type="protein sequence ID" value="PIC54620.1"/>
    <property type="molecule type" value="Genomic_DNA"/>
</dbReference>
<dbReference type="Pfam" id="PF26530">
    <property type="entry name" value="NTF2_3"/>
    <property type="match status" value="8"/>
</dbReference>
<dbReference type="InterPro" id="IPR058721">
    <property type="entry name" value="NTF2_3"/>
</dbReference>
<keyword evidence="4" id="KW-1185">Reference proteome</keyword>
<dbReference type="AlphaFoldDB" id="A0A2G5VSF3"/>
<dbReference type="PANTHER" id="PTHR33940">
    <property type="entry name" value="PROTEIN CBG13625"/>
    <property type="match status" value="1"/>
</dbReference>
<feature type="domain" description="NTF2-like" evidence="2">
    <location>
        <begin position="36"/>
        <end position="144"/>
    </location>
</feature>
<evidence type="ECO:0000259" key="2">
    <source>
        <dbReference type="Pfam" id="PF26530"/>
    </source>
</evidence>
<sequence length="1062" mass="118681">MWKKSSILLLLLVGASWAFVPDDPEFTFFGSDGPVEVAKRFLDRIKRSVDSKDVAVISGLFNPGFEFKGCKGDYNKAKVVGILSHLPAGTPFSMTLQSAVTLGTVQIKYSVSVSGFGPSSIIAEFILNIHDQQLQSGSIPACQHLMGFFRNFVASTPEEQVKAFLDRMKAAITSRDSSALLNLFQFDFKFIGCKATYDRDQSVAMFMEIPEEAHLDYKFKAVQDLGDSIKAIVIAEGLKATIHVEFEFVLSKKDQKIEKASMICPKPDIRAFMGQEDSPMEVAQKFLDRMKKSVDSQDVAVISGLFNPGFEFKGCRGTHNKEQVVGFLSHLNSDNFHMTLKSAVSLETDQLKYTVAISRFGPRETIAEFILNIHGQQLQSGNVPACQRKGFARTLGSRTPPKWLVCEQTASSFVDAMRATIKSQDEKKIGALFSDKFRLHGCEQTYVKVSKLSHLMPNTDFHFFMISNKCLPNNEIEIVIRGSAFGYRYLEVSLVFSQTMNVLVRAERNKCPNRPTRALTGGVVNDNPMEVAQKFLDRIKRSVDSRDVAVISGLFNPGFEFKGCKGNYNKVKVVGHLSHLPAGTPFSMTLQSAITLRTDQIKYSVSVSGFGPSPIIAEFILNIHDQQLQSGSIPACQHLMGFFRNVASSTPAEQVKAFLDRMKAAITSRDSPALLNLFQPNFKFIGCKATYDRDQSVAMFMEIPEEAHLDYKFKSVQDIGDSIEAVVIAEGLKATIHVEFEFVLSKKDQKIEKASMVCPKRRRLFQLVNPAKVGIKGKIDNFLDELTKDIETGNAILIGTHFDEGFEYEGMKGTYNKRQLVGILSRLPHNHQFSFKLHKIGPLQKDNEVDIGVTVTGLGPAPFETSFVLDTRIFSLKSGKYLKNEKGSVHRVFSGEVRKPLGRAEEMVHDFLDRVTKATASKIYEEISGLFEDSFVFKGCRGKYTKEQAIKILCQLPPGTKFTINLMEVNDQESTIKYTVQIIGMGEVDMQVEFVLNKNSQKLVSGGIPLCQDQDVCMTENVYIGGIFKQHLLLWTKSHFGRDHLIHHHDAAPVYTAKRTQQ</sequence>
<feature type="chain" id="PRO_5013835256" description="NTF2-like domain-containing protein" evidence="1">
    <location>
        <begin position="19"/>
        <end position="1062"/>
    </location>
</feature>
<feature type="signal peptide" evidence="1">
    <location>
        <begin position="1"/>
        <end position="18"/>
    </location>
</feature>
<evidence type="ECO:0000313" key="4">
    <source>
        <dbReference type="Proteomes" id="UP000230233"/>
    </source>
</evidence>
<organism evidence="3 4">
    <name type="scientific">Caenorhabditis nigoni</name>
    <dbReference type="NCBI Taxonomy" id="1611254"/>
    <lineage>
        <taxon>Eukaryota</taxon>
        <taxon>Metazoa</taxon>
        <taxon>Ecdysozoa</taxon>
        <taxon>Nematoda</taxon>
        <taxon>Chromadorea</taxon>
        <taxon>Rhabditida</taxon>
        <taxon>Rhabditina</taxon>
        <taxon>Rhabditomorpha</taxon>
        <taxon>Rhabditoidea</taxon>
        <taxon>Rhabditidae</taxon>
        <taxon>Peloderinae</taxon>
        <taxon>Caenorhabditis</taxon>
    </lineage>
</organism>
<dbReference type="PANTHER" id="PTHR33940:SF1">
    <property type="entry name" value="APOLIPOPHORIN-RELATED"/>
    <property type="match status" value="1"/>
</dbReference>
<proteinExistence type="predicted"/>
<dbReference type="OrthoDB" id="5868383at2759"/>
<dbReference type="Proteomes" id="UP000230233">
    <property type="component" value="Chromosome I"/>
</dbReference>
<comment type="caution">
    <text evidence="3">The sequence shown here is derived from an EMBL/GenBank/DDBJ whole genome shotgun (WGS) entry which is preliminary data.</text>
</comment>
<evidence type="ECO:0000256" key="1">
    <source>
        <dbReference type="SAM" id="SignalP"/>
    </source>
</evidence>
<accession>A0A2G5VSF3</accession>
<feature type="domain" description="NTF2-like" evidence="2">
    <location>
        <begin position="905"/>
        <end position="1012"/>
    </location>
</feature>
<feature type="domain" description="NTF2-like" evidence="2">
    <location>
        <begin position="407"/>
        <end position="512"/>
    </location>
</feature>
<feature type="domain" description="NTF2-like" evidence="2">
    <location>
        <begin position="530"/>
        <end position="638"/>
    </location>
</feature>
<feature type="domain" description="NTF2-like" evidence="2">
    <location>
        <begin position="158"/>
        <end position="264"/>
    </location>
</feature>
<protein>
    <recommendedName>
        <fullName evidence="2">NTF2-like domain-containing protein</fullName>
    </recommendedName>
</protein>